<gene>
    <name evidence="3" type="ORF">B9N65_04715</name>
</gene>
<dbReference type="AlphaFoldDB" id="A0A1Y5MHX7"/>
<feature type="region of interest" description="Disordered" evidence="1">
    <location>
        <begin position="122"/>
        <end position="145"/>
    </location>
</feature>
<organism evidence="3 4">
    <name type="scientific">Campylobacter concisus</name>
    <dbReference type="NCBI Taxonomy" id="199"/>
    <lineage>
        <taxon>Bacteria</taxon>
        <taxon>Pseudomonadati</taxon>
        <taxon>Campylobacterota</taxon>
        <taxon>Epsilonproteobacteria</taxon>
        <taxon>Campylobacterales</taxon>
        <taxon>Campylobacteraceae</taxon>
        <taxon>Campylobacter</taxon>
    </lineage>
</organism>
<accession>A0A1Y5MHX7</accession>
<evidence type="ECO:0000256" key="2">
    <source>
        <dbReference type="SAM" id="Phobius"/>
    </source>
</evidence>
<evidence type="ECO:0000313" key="4">
    <source>
        <dbReference type="Proteomes" id="UP000196317"/>
    </source>
</evidence>
<dbReference type="EMBL" id="NDYN01000004">
    <property type="protein sequence ID" value="OUT08109.1"/>
    <property type="molecule type" value="Genomic_DNA"/>
</dbReference>
<keyword evidence="2" id="KW-1133">Transmembrane helix</keyword>
<feature type="transmembrane region" description="Helical" evidence="2">
    <location>
        <begin position="5"/>
        <end position="23"/>
    </location>
</feature>
<feature type="compositionally biased region" description="Basic residues" evidence="1">
    <location>
        <begin position="122"/>
        <end position="137"/>
    </location>
</feature>
<keyword evidence="2" id="KW-0812">Transmembrane</keyword>
<sequence length="145" mass="17143">MFYKFCYVFIGFGFLFISIRIFANKKFERFAIEHDFSSLGDTYVIPAIISLAASFAFFYLALRSTKNIKKYPEYLVCLKCKTTWWFGHLRDKSKCNFCGGEVMDASKYGDYIRKIEFLEKRKKGPKRRSVRNKRKKDKGSVDENK</sequence>
<name>A0A1Y5MHX7_9BACT</name>
<dbReference type="RefSeq" id="WP_087583006.1">
    <property type="nucleotide sequence ID" value="NZ_NDYN01000004.1"/>
</dbReference>
<protein>
    <submittedName>
        <fullName evidence="3">Uncharacterized protein</fullName>
    </submittedName>
</protein>
<proteinExistence type="predicted"/>
<evidence type="ECO:0000313" key="3">
    <source>
        <dbReference type="EMBL" id="OUT08109.1"/>
    </source>
</evidence>
<comment type="caution">
    <text evidence="3">The sequence shown here is derived from an EMBL/GenBank/DDBJ whole genome shotgun (WGS) entry which is preliminary data.</text>
</comment>
<feature type="transmembrane region" description="Helical" evidence="2">
    <location>
        <begin position="43"/>
        <end position="62"/>
    </location>
</feature>
<dbReference type="Proteomes" id="UP000196317">
    <property type="component" value="Unassembled WGS sequence"/>
</dbReference>
<keyword evidence="2" id="KW-0472">Membrane</keyword>
<evidence type="ECO:0000256" key="1">
    <source>
        <dbReference type="SAM" id="MobiDB-lite"/>
    </source>
</evidence>
<reference evidence="3 4" key="1">
    <citation type="submission" date="2017-04" db="EMBL/GenBank/DDBJ databases">
        <title>Complete genome of Campylobacter concisus ATCC 33237T and draft genomes for an additional eight well characterized C. concisus strains.</title>
        <authorList>
            <person name="Cornelius A.J."/>
            <person name="Miller W.G."/>
            <person name="Lastovica A.J."/>
            <person name="On S.L."/>
            <person name="French N.P."/>
            <person name="Vandenberg O."/>
            <person name="Biggs P.J."/>
        </authorList>
    </citation>
    <scope>NUCLEOTIDE SEQUENCE [LARGE SCALE GENOMIC DNA]</scope>
    <source>
        <strain evidence="3 4">CCUG 19995</strain>
    </source>
</reference>